<name>A0ACA8R215_METAZ</name>
<accession>A0ACA8R215</accession>
<dbReference type="EMBL" id="AP019779">
    <property type="protein sequence ID" value="BBL61497.1"/>
    <property type="molecule type" value="Genomic_DNA"/>
</dbReference>
<reference evidence="1" key="1">
    <citation type="submission" date="2019-06" db="EMBL/GenBank/DDBJ databases">
        <title>Complete genome sequence of Methanobrevibacter arboriphilus strain SA.</title>
        <authorList>
            <person name="Asakawa S."/>
        </authorList>
    </citation>
    <scope>NUCLEOTIDE SEQUENCE</scope>
    <source>
        <strain evidence="1">SA</strain>
    </source>
</reference>
<sequence length="115" mass="12979">MVDLGTDIASHGKLSSNGQIALVSGLDNLHQAIKNRIKTYKGTYYYIDEDYGTNLKEFLGYDDSNEMRAIICLDIETSVIQDSRIKDAECYYENGNFKLKITTVNGDEIIEDDLL</sequence>
<gene>
    <name evidence="1" type="ORF">MarbSA_05370</name>
</gene>
<proteinExistence type="predicted"/>
<evidence type="ECO:0000313" key="2">
    <source>
        <dbReference type="Proteomes" id="UP000825015"/>
    </source>
</evidence>
<protein>
    <submittedName>
        <fullName evidence="1">Uncharacterized protein</fullName>
    </submittedName>
</protein>
<evidence type="ECO:0000313" key="1">
    <source>
        <dbReference type="EMBL" id="BBL61497.1"/>
    </source>
</evidence>
<organism evidence="1 2">
    <name type="scientific">Methanobrevibacter arboriphilus</name>
    <dbReference type="NCBI Taxonomy" id="39441"/>
    <lineage>
        <taxon>Archaea</taxon>
        <taxon>Methanobacteriati</taxon>
        <taxon>Methanobacteriota</taxon>
        <taxon>Methanomada group</taxon>
        <taxon>Methanobacteria</taxon>
        <taxon>Methanobacteriales</taxon>
        <taxon>Methanobacteriaceae</taxon>
        <taxon>Methanobrevibacter</taxon>
    </lineage>
</organism>
<dbReference type="Proteomes" id="UP000825015">
    <property type="component" value="Chromosome"/>
</dbReference>
<keyword evidence="2" id="KW-1185">Reference proteome</keyword>